<evidence type="ECO:0000313" key="2">
    <source>
        <dbReference type="EMBL" id="KAF2902992.1"/>
    </source>
</evidence>
<dbReference type="InterPro" id="IPR004875">
    <property type="entry name" value="DDE_SF_endonuclease_dom"/>
</dbReference>
<name>A0A8K0DH01_IGNLU</name>
<gene>
    <name evidence="2" type="ORF">ILUMI_03191</name>
</gene>
<protein>
    <recommendedName>
        <fullName evidence="1">DDE-1 domain-containing protein</fullName>
    </recommendedName>
</protein>
<dbReference type="Pfam" id="PF03184">
    <property type="entry name" value="DDE_1"/>
    <property type="match status" value="1"/>
</dbReference>
<sequence>MATSSGRSNVELFVKYLEHFISVVKPLPDHEMLFVMDNHERHLLLEAINLVKNSIIILTFPPHTSHKLQPLGRTVFGAFKTYYNKACKNWILSHPGKPNFMYDVAQLVDKAFPLAFALSNITAGFRVTGIRPFNEEVFGDDEFLPSKMTNRPYKLEPAEH</sequence>
<dbReference type="EMBL" id="VTPC01001126">
    <property type="protein sequence ID" value="KAF2902992.1"/>
    <property type="molecule type" value="Genomic_DNA"/>
</dbReference>
<feature type="domain" description="DDE-1" evidence="1">
    <location>
        <begin position="3"/>
        <end position="125"/>
    </location>
</feature>
<comment type="caution">
    <text evidence="2">The sequence shown here is derived from an EMBL/GenBank/DDBJ whole genome shotgun (WGS) entry which is preliminary data.</text>
</comment>
<reference evidence="2" key="1">
    <citation type="submission" date="2019-08" db="EMBL/GenBank/DDBJ databases">
        <title>The genome of the North American firefly Photinus pyralis.</title>
        <authorList>
            <consortium name="Photinus pyralis genome working group"/>
            <person name="Fallon T.R."/>
            <person name="Sander Lower S.E."/>
            <person name="Weng J.-K."/>
        </authorList>
    </citation>
    <scope>NUCLEOTIDE SEQUENCE</scope>
    <source>
        <strain evidence="2">TRF0915ILg1</strain>
        <tissue evidence="2">Whole body</tissue>
    </source>
</reference>
<organism evidence="2 3">
    <name type="scientific">Ignelater luminosus</name>
    <name type="common">Cucubano</name>
    <name type="synonym">Pyrophorus luminosus</name>
    <dbReference type="NCBI Taxonomy" id="2038154"/>
    <lineage>
        <taxon>Eukaryota</taxon>
        <taxon>Metazoa</taxon>
        <taxon>Ecdysozoa</taxon>
        <taxon>Arthropoda</taxon>
        <taxon>Hexapoda</taxon>
        <taxon>Insecta</taxon>
        <taxon>Pterygota</taxon>
        <taxon>Neoptera</taxon>
        <taxon>Endopterygota</taxon>
        <taxon>Coleoptera</taxon>
        <taxon>Polyphaga</taxon>
        <taxon>Elateriformia</taxon>
        <taxon>Elateroidea</taxon>
        <taxon>Elateridae</taxon>
        <taxon>Agrypninae</taxon>
        <taxon>Pyrophorini</taxon>
        <taxon>Ignelater</taxon>
    </lineage>
</organism>
<proteinExistence type="predicted"/>
<evidence type="ECO:0000313" key="3">
    <source>
        <dbReference type="Proteomes" id="UP000801492"/>
    </source>
</evidence>
<keyword evidence="3" id="KW-1185">Reference proteome</keyword>
<accession>A0A8K0DH01</accession>
<evidence type="ECO:0000259" key="1">
    <source>
        <dbReference type="Pfam" id="PF03184"/>
    </source>
</evidence>
<dbReference type="GO" id="GO:0003676">
    <property type="term" value="F:nucleic acid binding"/>
    <property type="evidence" value="ECO:0007669"/>
    <property type="project" value="InterPro"/>
</dbReference>
<dbReference type="Proteomes" id="UP000801492">
    <property type="component" value="Unassembled WGS sequence"/>
</dbReference>
<dbReference type="AlphaFoldDB" id="A0A8K0DH01"/>
<dbReference type="OrthoDB" id="8187571at2759"/>